<feature type="compositionally biased region" description="Polar residues" evidence="1">
    <location>
        <begin position="135"/>
        <end position="188"/>
    </location>
</feature>
<feature type="compositionally biased region" description="Low complexity" evidence="1">
    <location>
        <begin position="200"/>
        <end position="212"/>
    </location>
</feature>
<dbReference type="GeneID" id="119723109"/>
<name>A0A913ZCQ5_PATMI</name>
<feature type="compositionally biased region" description="Low complexity" evidence="1">
    <location>
        <begin position="102"/>
        <end position="122"/>
    </location>
</feature>
<dbReference type="EnsemblMetazoa" id="XM_038193639.1">
    <property type="protein sequence ID" value="XP_038049567.1"/>
    <property type="gene ID" value="LOC119723109"/>
</dbReference>
<feature type="region of interest" description="Disordered" evidence="1">
    <location>
        <begin position="97"/>
        <end position="223"/>
    </location>
</feature>
<reference evidence="3" key="1">
    <citation type="submission" date="2022-11" db="UniProtKB">
        <authorList>
            <consortium name="EnsemblMetazoa"/>
        </authorList>
    </citation>
    <scope>IDENTIFICATION</scope>
</reference>
<feature type="compositionally biased region" description="Pro residues" evidence="1">
    <location>
        <begin position="213"/>
        <end position="223"/>
    </location>
</feature>
<evidence type="ECO:0000313" key="3">
    <source>
        <dbReference type="EnsemblMetazoa" id="XP_038049567.1"/>
    </source>
</evidence>
<keyword evidence="2" id="KW-0472">Membrane</keyword>
<dbReference type="OrthoDB" id="10643517at2759"/>
<feature type="compositionally biased region" description="Basic and acidic residues" evidence="1">
    <location>
        <begin position="307"/>
        <end position="323"/>
    </location>
</feature>
<dbReference type="Proteomes" id="UP000887568">
    <property type="component" value="Unplaced"/>
</dbReference>
<protein>
    <submittedName>
        <fullName evidence="3">Uncharacterized protein</fullName>
    </submittedName>
</protein>
<dbReference type="AlphaFoldDB" id="A0A913ZCQ5"/>
<proteinExistence type="predicted"/>
<dbReference type="RefSeq" id="XP_038049567.1">
    <property type="nucleotide sequence ID" value="XM_038193639.1"/>
</dbReference>
<evidence type="ECO:0000313" key="4">
    <source>
        <dbReference type="Proteomes" id="UP000887568"/>
    </source>
</evidence>
<feature type="transmembrane region" description="Helical" evidence="2">
    <location>
        <begin position="226"/>
        <end position="251"/>
    </location>
</feature>
<feature type="region of interest" description="Disordered" evidence="1">
    <location>
        <begin position="263"/>
        <end position="428"/>
    </location>
</feature>
<feature type="compositionally biased region" description="Basic residues" evidence="1">
    <location>
        <begin position="379"/>
        <end position="401"/>
    </location>
</feature>
<keyword evidence="2" id="KW-1133">Transmembrane helix</keyword>
<keyword evidence="2" id="KW-0812">Transmembrane</keyword>
<evidence type="ECO:0000256" key="1">
    <source>
        <dbReference type="SAM" id="MobiDB-lite"/>
    </source>
</evidence>
<dbReference type="OMA" id="IHTTATH"/>
<keyword evidence="4" id="KW-1185">Reference proteome</keyword>
<accession>A0A913ZCQ5</accession>
<organism evidence="3 4">
    <name type="scientific">Patiria miniata</name>
    <name type="common">Bat star</name>
    <name type="synonym">Asterina miniata</name>
    <dbReference type="NCBI Taxonomy" id="46514"/>
    <lineage>
        <taxon>Eukaryota</taxon>
        <taxon>Metazoa</taxon>
        <taxon>Echinodermata</taxon>
        <taxon>Eleutherozoa</taxon>
        <taxon>Asterozoa</taxon>
        <taxon>Asteroidea</taxon>
        <taxon>Valvatacea</taxon>
        <taxon>Valvatida</taxon>
        <taxon>Asterinidae</taxon>
        <taxon>Patiria</taxon>
    </lineage>
</organism>
<evidence type="ECO:0000256" key="2">
    <source>
        <dbReference type="SAM" id="Phobius"/>
    </source>
</evidence>
<sequence>MSLSMTRHSLDVMGAAWCISNVIFYWTSLCVILCTCRVSAVQHCLKNSTDGNRNCTLNGTCTGFPKLPTFPDVRLWPINTTRLIELVEPCLPDIITTTEQPSTAESTTGTSSVTGTDITTDSNTVKVTEQPAASVETTVSSSPLTDTGKTASSVTDTGKTASSVTGTDTGKTASSVPDTDTGKTASSVTDTDTGTDDTDTLPSTTPTSKPNPKTTPKPTPKPGPNALLIVGIVVGCILAILAILAGGYYFVRKKNETCKVHSESDLDDKQADGNSLKPAAQGPDSTDKGIDASPAPPSGGGVIITPHEPDPKGPDAKDKKIDSSPKPATGGWVISTPHVPDPLESDESRNRTFSTGSRVGDTSILMPADSAGTSQAEPKKKKEKKKKKKEKKEKKEKRVKTGTKDIELPPVQPKEQANDQVKTADEVV</sequence>